<dbReference type="GO" id="GO:0006779">
    <property type="term" value="P:porphyrin-containing compound biosynthetic process"/>
    <property type="evidence" value="ECO:0007669"/>
    <property type="project" value="InterPro"/>
</dbReference>
<dbReference type="SUPFAM" id="SSF51726">
    <property type="entry name" value="UROD/MetE-like"/>
    <property type="match status" value="1"/>
</dbReference>
<keyword evidence="5" id="KW-1185">Reference proteome</keyword>
<evidence type="ECO:0000259" key="1">
    <source>
        <dbReference type="Pfam" id="PF01208"/>
    </source>
</evidence>
<gene>
    <name evidence="3" type="ORF">AAIK43_09125</name>
    <name evidence="2" type="ORF">FOC81_13000</name>
</gene>
<dbReference type="PANTHER" id="PTHR47099:SF1">
    <property type="entry name" value="METHYLCOBAMIDE:COM METHYLTRANSFERASE MTBA"/>
    <property type="match status" value="1"/>
</dbReference>
<evidence type="ECO:0000313" key="5">
    <source>
        <dbReference type="Proteomes" id="UP001446337"/>
    </source>
</evidence>
<dbReference type="Gene3D" id="3.20.20.210">
    <property type="match status" value="1"/>
</dbReference>
<dbReference type="RefSeq" id="WP_088447933.1">
    <property type="nucleotide sequence ID" value="NZ_CP020917.1"/>
</dbReference>
<accession>A0A6N0JLH2</accession>
<reference evidence="3 5" key="2">
    <citation type="submission" date="2024-05" db="EMBL/GenBank/DDBJ databases">
        <title>Achromobacter denitrificans. BP1, complete genome.</title>
        <authorList>
            <person name="Zhang B."/>
        </authorList>
    </citation>
    <scope>NUCLEOTIDE SEQUENCE [LARGE SCALE GENOMIC DNA]</scope>
    <source>
        <strain evidence="3 5">BP1</strain>
    </source>
</reference>
<dbReference type="Proteomes" id="UP000509782">
    <property type="component" value="Chromosome"/>
</dbReference>
<dbReference type="PANTHER" id="PTHR47099">
    <property type="entry name" value="METHYLCOBAMIDE:COM METHYLTRANSFERASE MTBA"/>
    <property type="match status" value="1"/>
</dbReference>
<dbReference type="AlphaFoldDB" id="A0A6N0JLH2"/>
<dbReference type="EMBL" id="CP154792">
    <property type="protein sequence ID" value="XAN18183.1"/>
    <property type="molecule type" value="Genomic_DNA"/>
</dbReference>
<dbReference type="Proteomes" id="UP001446337">
    <property type="component" value="Chromosome"/>
</dbReference>
<organism evidence="2 4">
    <name type="scientific">Achromobacter denitrificans</name>
    <name type="common">Alcaligenes denitrificans</name>
    <dbReference type="NCBI Taxonomy" id="32002"/>
    <lineage>
        <taxon>Bacteria</taxon>
        <taxon>Pseudomonadati</taxon>
        <taxon>Pseudomonadota</taxon>
        <taxon>Betaproteobacteria</taxon>
        <taxon>Burkholderiales</taxon>
        <taxon>Alcaligenaceae</taxon>
        <taxon>Achromobacter</taxon>
    </lineage>
</organism>
<sequence>MNKVERIRTALGGAAPDRIPYSFWTHFPGIDLDARRLADTSAAFCADYGLDFLKAMPNGLYCVQDWGAECDFSGIQGGGVARVSAPRIRRASDWAALERLDVGAGALGRELRHLEYLLDAVGPGTPVIATVFSPMTVAAKLSGDLHRQHAAQDAPSLRRGLETIADVTGDFVRAAIGLGCAGVFFAAQDAAPDKFSAAAYAELGRPYDLQVLAAAREAGGWFNVLHMHGDDVHFDLLSAYEVSALNWHIGETPTRIEDYRRAGGTRPIVGGLRRQDLTESRLDGIRRSIGQTVAETDGRGLILTPACVIRYPVVPDTLRHAARLIREWPIARALSPARAERPHALAL</sequence>
<feature type="domain" description="Uroporphyrinogen decarboxylase (URO-D)" evidence="1">
    <location>
        <begin position="26"/>
        <end position="328"/>
    </location>
</feature>
<protein>
    <submittedName>
        <fullName evidence="2 3">Uroporphyrinogen decarboxylase</fullName>
    </submittedName>
</protein>
<evidence type="ECO:0000313" key="2">
    <source>
        <dbReference type="EMBL" id="QKQ47558.1"/>
    </source>
</evidence>
<dbReference type="InterPro" id="IPR000257">
    <property type="entry name" value="Uroporphyrinogen_deCOase"/>
</dbReference>
<dbReference type="EMBL" id="CP054569">
    <property type="protein sequence ID" value="QKQ47558.1"/>
    <property type="molecule type" value="Genomic_DNA"/>
</dbReference>
<dbReference type="Pfam" id="PF01208">
    <property type="entry name" value="URO-D"/>
    <property type="match status" value="1"/>
</dbReference>
<evidence type="ECO:0000313" key="3">
    <source>
        <dbReference type="EMBL" id="XAN18183.1"/>
    </source>
</evidence>
<dbReference type="InterPro" id="IPR052024">
    <property type="entry name" value="Methanogen_methyltrans"/>
</dbReference>
<reference evidence="2 4" key="1">
    <citation type="submission" date="2020-05" db="EMBL/GenBank/DDBJ databases">
        <title>FDA dAtabase for Regulatory Grade micrObial Sequences (FDA-ARGOS): Supporting development and validation of Infectious Disease Dx tests.</title>
        <authorList>
            <person name="Sproer C."/>
            <person name="Gronow S."/>
            <person name="Severitt S."/>
            <person name="Schroder I."/>
            <person name="Tallon L."/>
            <person name="Sadzewicz L."/>
            <person name="Zhao X."/>
            <person name="Vavikolanu K."/>
            <person name="Mehta A."/>
            <person name="Aluvathingal J."/>
            <person name="Nadendla S."/>
            <person name="Myers T."/>
            <person name="Yan Y."/>
            <person name="Sichtig H."/>
        </authorList>
    </citation>
    <scope>NUCLEOTIDE SEQUENCE [LARGE SCALE GENOMIC DNA]</scope>
    <source>
        <strain evidence="2 4">FDAARGOS_787</strain>
    </source>
</reference>
<dbReference type="GO" id="GO:0004853">
    <property type="term" value="F:uroporphyrinogen decarboxylase activity"/>
    <property type="evidence" value="ECO:0007669"/>
    <property type="project" value="InterPro"/>
</dbReference>
<proteinExistence type="predicted"/>
<evidence type="ECO:0000313" key="4">
    <source>
        <dbReference type="Proteomes" id="UP000509782"/>
    </source>
</evidence>
<dbReference type="InterPro" id="IPR038071">
    <property type="entry name" value="UROD/MetE-like_sf"/>
</dbReference>
<name>A0A6N0JLH2_ACHDE</name>